<feature type="domain" description="TF-B3" evidence="7">
    <location>
        <begin position="351"/>
        <end position="444"/>
    </location>
</feature>
<dbReference type="AlphaFoldDB" id="A0AAV5BGU9"/>
<proteinExistence type="predicted"/>
<evidence type="ECO:0000313" key="9">
    <source>
        <dbReference type="EMBL" id="GJM86074.1"/>
    </source>
</evidence>
<keyword evidence="5" id="KW-0539">Nucleus</keyword>
<reference evidence="8" key="1">
    <citation type="journal article" date="2018" name="DNA Res.">
        <title>Multiple hybrid de novo genome assembly of finger millet, an orphan allotetraploid crop.</title>
        <authorList>
            <person name="Hatakeyama M."/>
            <person name="Aluri S."/>
            <person name="Balachadran M.T."/>
            <person name="Sivarajan S.R."/>
            <person name="Patrignani A."/>
            <person name="Gruter S."/>
            <person name="Poveda L."/>
            <person name="Shimizu-Inatsugi R."/>
            <person name="Baeten J."/>
            <person name="Francoijs K.J."/>
            <person name="Nataraja K.N."/>
            <person name="Reddy Y.A.N."/>
            <person name="Phadnis S."/>
            <person name="Ravikumar R.L."/>
            <person name="Schlapbach R."/>
            <person name="Sreeman S.M."/>
            <person name="Shimizu K.K."/>
        </authorList>
    </citation>
    <scope>NUCLEOTIDE SEQUENCE</scope>
</reference>
<evidence type="ECO:0000256" key="5">
    <source>
        <dbReference type="ARBA" id="ARBA00023242"/>
    </source>
</evidence>
<dbReference type="GO" id="GO:0005634">
    <property type="term" value="C:nucleus"/>
    <property type="evidence" value="ECO:0007669"/>
    <property type="project" value="UniProtKB-SubCell"/>
</dbReference>
<evidence type="ECO:0000256" key="3">
    <source>
        <dbReference type="ARBA" id="ARBA00023125"/>
    </source>
</evidence>
<evidence type="ECO:0000256" key="6">
    <source>
        <dbReference type="SAM" id="MobiDB-lite"/>
    </source>
</evidence>
<dbReference type="EMBL" id="BQKI01000001">
    <property type="protein sequence ID" value="GJM85446.1"/>
    <property type="molecule type" value="Genomic_DNA"/>
</dbReference>
<comment type="subcellular location">
    <subcellularLocation>
        <location evidence="1">Nucleus</location>
    </subcellularLocation>
</comment>
<feature type="region of interest" description="Disordered" evidence="6">
    <location>
        <begin position="90"/>
        <end position="155"/>
    </location>
</feature>
<feature type="compositionally biased region" description="Basic and acidic residues" evidence="6">
    <location>
        <begin position="249"/>
        <end position="272"/>
    </location>
</feature>
<dbReference type="InterPro" id="IPR003340">
    <property type="entry name" value="B3_DNA-bd"/>
</dbReference>
<accession>A0AAV5BGU9</accession>
<feature type="compositionally biased region" description="Polar residues" evidence="6">
    <location>
        <begin position="237"/>
        <end position="248"/>
    </location>
</feature>
<dbReference type="InterPro" id="IPR044837">
    <property type="entry name" value="REM16-like"/>
</dbReference>
<evidence type="ECO:0000313" key="10">
    <source>
        <dbReference type="Proteomes" id="UP001054889"/>
    </source>
</evidence>
<keyword evidence="4" id="KW-0804">Transcription</keyword>
<dbReference type="EMBL" id="BQKI01000001">
    <property type="protein sequence ID" value="GJM86074.1"/>
    <property type="molecule type" value="Genomic_DNA"/>
</dbReference>
<reference evidence="8" key="2">
    <citation type="submission" date="2021-12" db="EMBL/GenBank/DDBJ databases">
        <title>Resequencing data analysis of finger millet.</title>
        <authorList>
            <person name="Hatakeyama M."/>
            <person name="Aluri S."/>
            <person name="Balachadran M.T."/>
            <person name="Sivarajan S.R."/>
            <person name="Poveda L."/>
            <person name="Shimizu-Inatsugi R."/>
            <person name="Schlapbach R."/>
            <person name="Sreeman S.M."/>
            <person name="Shimizu K.K."/>
        </authorList>
    </citation>
    <scope>NUCLEOTIDE SEQUENCE</scope>
</reference>
<organism evidence="8 10">
    <name type="scientific">Eleusine coracana subsp. coracana</name>
    <dbReference type="NCBI Taxonomy" id="191504"/>
    <lineage>
        <taxon>Eukaryota</taxon>
        <taxon>Viridiplantae</taxon>
        <taxon>Streptophyta</taxon>
        <taxon>Embryophyta</taxon>
        <taxon>Tracheophyta</taxon>
        <taxon>Spermatophyta</taxon>
        <taxon>Magnoliopsida</taxon>
        <taxon>Liliopsida</taxon>
        <taxon>Poales</taxon>
        <taxon>Poaceae</taxon>
        <taxon>PACMAD clade</taxon>
        <taxon>Chloridoideae</taxon>
        <taxon>Cynodonteae</taxon>
        <taxon>Eleusininae</taxon>
        <taxon>Eleusine</taxon>
    </lineage>
</organism>
<evidence type="ECO:0000256" key="4">
    <source>
        <dbReference type="ARBA" id="ARBA00023163"/>
    </source>
</evidence>
<dbReference type="CDD" id="cd10017">
    <property type="entry name" value="B3_DNA"/>
    <property type="match status" value="2"/>
</dbReference>
<dbReference type="Gene3D" id="2.40.330.10">
    <property type="entry name" value="DNA-binding pseudobarrel domain"/>
    <property type="match status" value="2"/>
</dbReference>
<name>A0AAV5BGU9_ELECO</name>
<dbReference type="GO" id="GO:0003677">
    <property type="term" value="F:DNA binding"/>
    <property type="evidence" value="ECO:0007669"/>
    <property type="project" value="UniProtKB-KW"/>
</dbReference>
<feature type="compositionally biased region" description="Basic and acidic residues" evidence="6">
    <location>
        <begin position="90"/>
        <end position="110"/>
    </location>
</feature>
<feature type="region of interest" description="Disordered" evidence="6">
    <location>
        <begin position="299"/>
        <end position="366"/>
    </location>
</feature>
<evidence type="ECO:0000259" key="7">
    <source>
        <dbReference type="PROSITE" id="PS50863"/>
    </source>
</evidence>
<dbReference type="Pfam" id="PF02362">
    <property type="entry name" value="B3"/>
    <property type="match status" value="2"/>
</dbReference>
<evidence type="ECO:0000256" key="1">
    <source>
        <dbReference type="ARBA" id="ARBA00004123"/>
    </source>
</evidence>
<dbReference type="SUPFAM" id="SSF101936">
    <property type="entry name" value="DNA-binding pseudobarrel domain"/>
    <property type="match status" value="2"/>
</dbReference>
<feature type="region of interest" description="Disordered" evidence="6">
    <location>
        <begin position="237"/>
        <end position="279"/>
    </location>
</feature>
<dbReference type="Proteomes" id="UP001054889">
    <property type="component" value="Unassembled WGS sequence"/>
</dbReference>
<feature type="region of interest" description="Disordered" evidence="6">
    <location>
        <begin position="988"/>
        <end position="1017"/>
    </location>
</feature>
<keyword evidence="10" id="KW-1185">Reference proteome</keyword>
<dbReference type="SMART" id="SM01019">
    <property type="entry name" value="B3"/>
    <property type="match status" value="2"/>
</dbReference>
<feature type="compositionally biased region" description="Acidic residues" evidence="6">
    <location>
        <begin position="184"/>
        <end position="195"/>
    </location>
</feature>
<sequence>MACGSSPGAPASLHVGPVWQWQRQRGPFQAGGGVTKVPPVAIFWGDVAEALLGVTFMKQKKKKKKKWNLDWVWRMRDSVPKLKPACRDRLRSSDSWKRDIQSDQVEEKGKKIQNGDVKVKNMKTYPVVTEKEKEKEKEKKRLNSNNNSNKKTHIDDCKKGEKICNQMKNGKASPISCRKKDVQTEDDGKEEEVESWNDHSCEREKARKRLKNSNCGKKIDGNGDVRGENYMWHCDSEMNNGERTATSSKEQKNKRPTDTNSEKKVQRYDKMSENNMQNGHFKVKSRNVSAAYLEQTTRKLPSSDNVKKKINGAGRNTSVSLSKNRMQSNAGKNRNKPITSSVKEKGMRSYESTEMMQHDGRQTKRNSIPPAVAPELEDLTNHHVYLEDSEGKSTKIRLSVVDGSLAFHRGWNIFVSEHQIKWGEFLLFKYTAKSTFSVQIFGRNSRERLHFDVGRNREGVRKKDMYTCRSHDDWIPFDVKSEDNEDNYHVSSKKPRNKEPEIHHVTVHSKEDPKIVECMVTSGPVPLDSRKGKEIIQRCRTHGMSPLRTKETRVIPITDLGSSIHENDIVMPVASTADSDSQHVAADTNKGHKRVQSGIGNGQLDVVVGDEGSLYVGCGTKCISPKCSRKKSASTVQSRIVNGPLTAVADEKGSLPDVECGTKCTSAKCSEKKASLTLRSGIVNGPLTAIDDDKGSLPDIECRTRFTPLKRGEEKAASTVQSEIANGTTAVVDDEKGTSPDVEYGAKCTSPKCRENKAASIDAAKLTYENDGTLKDVKLHDSDEELIRKQEQSSIHLECTTVADKYSNNGEMSVSQDSCRKYEAPAGFRCLEKWRNSTTRNRTVLDGTRLINPESTQKTDSKFVAEYREIRLDPGDKCFCSKDTHACSQPVFTMLIKDPSCPDRELKWKQDGTEINHSIDDKGAIVELRTKGEQLEPVGSYVDGPGDNNPVCANLVPAHTCSAIGLNPVKFGGTCAFVELQPTVPIKNTSSPDSISKCRGSRKDINDDTDGNGRSVSGLLQEDTKSIDILTPVKPVILESDDHSKLKVNMQFCIANTALKWLELPESLSDAVRRRKQDRNIIMLKDPMKRLWPVFYHENSIFVGFTAGWKPFAAANNLEIGDLCELRKEPSNEEPVYSVQITKK</sequence>
<dbReference type="PROSITE" id="PS50863">
    <property type="entry name" value="B3"/>
    <property type="match status" value="2"/>
</dbReference>
<dbReference type="InterPro" id="IPR015300">
    <property type="entry name" value="DNA-bd_pseudobarrel_sf"/>
</dbReference>
<feature type="compositionally biased region" description="Basic and acidic residues" evidence="6">
    <location>
        <begin position="129"/>
        <end position="141"/>
    </location>
</feature>
<feature type="region of interest" description="Disordered" evidence="6">
    <location>
        <begin position="170"/>
        <end position="222"/>
    </location>
</feature>
<feature type="domain" description="TF-B3" evidence="7">
    <location>
        <begin position="1047"/>
        <end position="1144"/>
    </location>
</feature>
<keyword evidence="3" id="KW-0238">DNA-binding</keyword>
<keyword evidence="2" id="KW-0805">Transcription regulation</keyword>
<feature type="compositionally biased region" description="Basic and acidic residues" evidence="6">
    <location>
        <begin position="196"/>
        <end position="205"/>
    </location>
</feature>
<evidence type="ECO:0000313" key="8">
    <source>
        <dbReference type="EMBL" id="GJM85446.1"/>
    </source>
</evidence>
<protein>
    <recommendedName>
        <fullName evidence="7">TF-B3 domain-containing protein</fullName>
    </recommendedName>
</protein>
<gene>
    <name evidence="8" type="primary">ga01206</name>
    <name evidence="9" type="synonym">ga01893</name>
    <name evidence="8" type="ORF">PR202_ga01206</name>
    <name evidence="9" type="ORF">PR202_ga01893</name>
</gene>
<feature type="compositionally biased region" description="Polar residues" evidence="6">
    <location>
        <begin position="314"/>
        <end position="341"/>
    </location>
</feature>
<comment type="caution">
    <text evidence="8">The sequence shown here is derived from an EMBL/GenBank/DDBJ whole genome shotgun (WGS) entry which is preliminary data.</text>
</comment>
<dbReference type="PANTHER" id="PTHR31391">
    <property type="entry name" value="B3 DOMAIN-CONTAINING PROTEIN OS11G0197600-RELATED"/>
    <property type="match status" value="1"/>
</dbReference>
<dbReference type="PANTHER" id="PTHR31391:SF162">
    <property type="entry name" value="B3 DOMAIN-CONTAINING PROTEIN"/>
    <property type="match status" value="1"/>
</dbReference>
<evidence type="ECO:0000256" key="2">
    <source>
        <dbReference type="ARBA" id="ARBA00023015"/>
    </source>
</evidence>